<organism evidence="9 10">
    <name type="scientific">Roseovarius rhodophyticola</name>
    <dbReference type="NCBI Taxonomy" id="3080827"/>
    <lineage>
        <taxon>Bacteria</taxon>
        <taxon>Pseudomonadati</taxon>
        <taxon>Pseudomonadota</taxon>
        <taxon>Alphaproteobacteria</taxon>
        <taxon>Rhodobacterales</taxon>
        <taxon>Roseobacteraceae</taxon>
        <taxon>Roseovarius</taxon>
    </lineage>
</organism>
<feature type="chain" id="PRO_5044963614" description="Serine protease" evidence="6">
    <location>
        <begin position="24"/>
        <end position="272"/>
    </location>
</feature>
<name>A0ABZ2TJJ7_9RHOB</name>
<dbReference type="Proteomes" id="UP001281305">
    <property type="component" value="Chromosome"/>
</dbReference>
<accession>A0ABZ2TJJ7</accession>
<evidence type="ECO:0000256" key="7">
    <source>
        <dbReference type="SAM" id="MobiDB-lite"/>
    </source>
</evidence>
<dbReference type="EC" id="3.4.21.-" evidence="6"/>
<dbReference type="SUPFAM" id="SSF50494">
    <property type="entry name" value="Trypsin-like serine proteases"/>
    <property type="match status" value="1"/>
</dbReference>
<evidence type="ECO:0000256" key="1">
    <source>
        <dbReference type="ARBA" id="ARBA00008764"/>
    </source>
</evidence>
<evidence type="ECO:0000256" key="2">
    <source>
        <dbReference type="ARBA" id="ARBA00022670"/>
    </source>
</evidence>
<dbReference type="PANTHER" id="PTHR15462:SF8">
    <property type="entry name" value="SERINE PROTEASE"/>
    <property type="match status" value="1"/>
</dbReference>
<evidence type="ECO:0000256" key="4">
    <source>
        <dbReference type="ARBA" id="ARBA00022801"/>
    </source>
</evidence>
<evidence type="ECO:0000256" key="5">
    <source>
        <dbReference type="ARBA" id="ARBA00022825"/>
    </source>
</evidence>
<feature type="domain" description="Peptidase S1" evidence="8">
    <location>
        <begin position="16"/>
        <end position="240"/>
    </location>
</feature>
<gene>
    <name evidence="9" type="ORF">RZS32_008805</name>
</gene>
<evidence type="ECO:0000313" key="9">
    <source>
        <dbReference type="EMBL" id="WYK19923.1"/>
    </source>
</evidence>
<evidence type="ECO:0000256" key="3">
    <source>
        <dbReference type="ARBA" id="ARBA00022729"/>
    </source>
</evidence>
<evidence type="ECO:0000313" key="10">
    <source>
        <dbReference type="Proteomes" id="UP001281305"/>
    </source>
</evidence>
<dbReference type="InterPro" id="IPR050966">
    <property type="entry name" value="Glutamyl_endopeptidase"/>
</dbReference>
<comment type="similarity">
    <text evidence="1 6">Belongs to the peptidase S1B family.</text>
</comment>
<dbReference type="InterPro" id="IPR001254">
    <property type="entry name" value="Trypsin_dom"/>
</dbReference>
<protein>
    <recommendedName>
        <fullName evidence="6">Serine protease</fullName>
        <ecNumber evidence="6">3.4.21.-</ecNumber>
    </recommendedName>
</protein>
<feature type="region of interest" description="Disordered" evidence="7">
    <location>
        <begin position="253"/>
        <end position="272"/>
    </location>
</feature>
<dbReference type="Gene3D" id="2.40.10.10">
    <property type="entry name" value="Trypsin-like serine proteases"/>
    <property type="match status" value="2"/>
</dbReference>
<dbReference type="InterPro" id="IPR009003">
    <property type="entry name" value="Peptidase_S1_PA"/>
</dbReference>
<evidence type="ECO:0000259" key="8">
    <source>
        <dbReference type="PROSITE" id="PS50240"/>
    </source>
</evidence>
<reference evidence="9 10" key="1">
    <citation type="submission" date="2024-02" db="EMBL/GenBank/DDBJ databases">
        <title>Roseovarius strain W115 nov., isolated from a marine algae.</title>
        <authorList>
            <person name="Lee M.W."/>
            <person name="Lee J.K."/>
            <person name="Kim J.M."/>
            <person name="Choi D.G."/>
            <person name="Baek J.H."/>
            <person name="Bayburt H."/>
            <person name="Jung J.J."/>
            <person name="Han D.M."/>
            <person name="Jeon C.O."/>
        </authorList>
    </citation>
    <scope>NUCLEOTIDE SEQUENCE [LARGE SCALE GENOMIC DNA]</scope>
    <source>
        <strain evidence="9 10">W115</strain>
    </source>
</reference>
<keyword evidence="5 6" id="KW-0720">Serine protease</keyword>
<keyword evidence="4 6" id="KW-0378">Hydrolase</keyword>
<dbReference type="PROSITE" id="PS50240">
    <property type="entry name" value="TRYPSIN_DOM"/>
    <property type="match status" value="1"/>
</dbReference>
<dbReference type="InterPro" id="IPR008256">
    <property type="entry name" value="Peptidase_S1B"/>
</dbReference>
<proteinExistence type="inferred from homology"/>
<keyword evidence="2 6" id="KW-0645">Protease</keyword>
<evidence type="ECO:0000256" key="6">
    <source>
        <dbReference type="RuleBase" id="RU004296"/>
    </source>
</evidence>
<dbReference type="InterPro" id="IPR043504">
    <property type="entry name" value="Peptidase_S1_PA_chymotrypsin"/>
</dbReference>
<dbReference type="Pfam" id="PF13365">
    <property type="entry name" value="Trypsin_2"/>
    <property type="match status" value="1"/>
</dbReference>
<feature type="signal peptide" evidence="6">
    <location>
        <begin position="1"/>
        <end position="23"/>
    </location>
</feature>
<dbReference type="EMBL" id="CP146606">
    <property type="protein sequence ID" value="WYK19923.1"/>
    <property type="molecule type" value="Genomic_DNA"/>
</dbReference>
<dbReference type="PANTHER" id="PTHR15462">
    <property type="entry name" value="SERINE PROTEASE"/>
    <property type="match status" value="1"/>
</dbReference>
<dbReference type="PROSITE" id="PS00134">
    <property type="entry name" value="TRYPSIN_HIS"/>
    <property type="match status" value="1"/>
</dbReference>
<sequence>MKRLTVISALTAVALLLGAQSQADSLTRLSDRDDLFGWEAVGRVDITDDGYCTGSLVASNLVLTAAHCVFDYSGKMREASDLQFRAGLSDGTAIATRSVGRFVVADGYAPGVGMTLDNIRTDAALLELTEAIPTAVAGPFVPYESPRPGDKLSVVSYGQSRDRAPSRQRECSVLWRHKGLVSFDCDVTFGSSGAPVFTDGAYRAQIVSLVVGGSKNPDGTTTAYGMHLPPVLDALKRKLRSAAPAAVATTTEHKRVKVGQGGTASGAKFAKP</sequence>
<dbReference type="RefSeq" id="WP_317056619.1">
    <property type="nucleotide sequence ID" value="NZ_CP146606.1"/>
</dbReference>
<keyword evidence="3 6" id="KW-0732">Signal</keyword>
<dbReference type="PRINTS" id="PR00839">
    <property type="entry name" value="V8PROTEASE"/>
</dbReference>
<keyword evidence="10" id="KW-1185">Reference proteome</keyword>
<dbReference type="InterPro" id="IPR018114">
    <property type="entry name" value="TRYPSIN_HIS"/>
</dbReference>